<dbReference type="EnsemblPlants" id="AET4Gv20620900.1">
    <property type="protein sequence ID" value="AET4Gv20620900.1"/>
    <property type="gene ID" value="AET4Gv20620900"/>
</dbReference>
<dbReference type="Gramene" id="AET4Gv20620900.1">
    <property type="protein sequence ID" value="AET4Gv20620900.1"/>
    <property type="gene ID" value="AET4Gv20620900"/>
</dbReference>
<organism evidence="1 2">
    <name type="scientific">Aegilops tauschii subsp. strangulata</name>
    <name type="common">Goatgrass</name>
    <dbReference type="NCBI Taxonomy" id="200361"/>
    <lineage>
        <taxon>Eukaryota</taxon>
        <taxon>Viridiplantae</taxon>
        <taxon>Streptophyta</taxon>
        <taxon>Embryophyta</taxon>
        <taxon>Tracheophyta</taxon>
        <taxon>Spermatophyta</taxon>
        <taxon>Magnoliopsida</taxon>
        <taxon>Liliopsida</taxon>
        <taxon>Poales</taxon>
        <taxon>Poaceae</taxon>
        <taxon>BOP clade</taxon>
        <taxon>Pooideae</taxon>
        <taxon>Triticodae</taxon>
        <taxon>Triticeae</taxon>
        <taxon>Triticinae</taxon>
        <taxon>Aegilops</taxon>
    </lineage>
</organism>
<protein>
    <submittedName>
        <fullName evidence="1">Uncharacterized protein</fullName>
    </submittedName>
</protein>
<reference evidence="2" key="1">
    <citation type="journal article" date="2014" name="Science">
        <title>Ancient hybridizations among the ancestral genomes of bread wheat.</title>
        <authorList>
            <consortium name="International Wheat Genome Sequencing Consortium,"/>
            <person name="Marcussen T."/>
            <person name="Sandve S.R."/>
            <person name="Heier L."/>
            <person name="Spannagl M."/>
            <person name="Pfeifer M."/>
            <person name="Jakobsen K.S."/>
            <person name="Wulff B.B."/>
            <person name="Steuernagel B."/>
            <person name="Mayer K.F."/>
            <person name="Olsen O.A."/>
        </authorList>
    </citation>
    <scope>NUCLEOTIDE SEQUENCE [LARGE SCALE GENOMIC DNA]</scope>
    <source>
        <strain evidence="2">cv. AL8/78</strain>
    </source>
</reference>
<reference evidence="2" key="2">
    <citation type="journal article" date="2017" name="Nat. Plants">
        <title>The Aegilops tauschii genome reveals multiple impacts of transposons.</title>
        <authorList>
            <person name="Zhao G."/>
            <person name="Zou C."/>
            <person name="Li K."/>
            <person name="Wang K."/>
            <person name="Li T."/>
            <person name="Gao L."/>
            <person name="Zhang X."/>
            <person name="Wang H."/>
            <person name="Yang Z."/>
            <person name="Liu X."/>
            <person name="Jiang W."/>
            <person name="Mao L."/>
            <person name="Kong X."/>
            <person name="Jiao Y."/>
            <person name="Jia J."/>
        </authorList>
    </citation>
    <scope>NUCLEOTIDE SEQUENCE [LARGE SCALE GENOMIC DNA]</scope>
    <source>
        <strain evidence="2">cv. AL8/78</strain>
    </source>
</reference>
<name>A0A453IPD8_AEGTS</name>
<proteinExistence type="predicted"/>
<accession>A0A453IPD8</accession>
<reference evidence="1" key="3">
    <citation type="journal article" date="2017" name="Nature">
        <title>Genome sequence of the progenitor of the wheat D genome Aegilops tauschii.</title>
        <authorList>
            <person name="Luo M.C."/>
            <person name="Gu Y.Q."/>
            <person name="Puiu D."/>
            <person name="Wang H."/>
            <person name="Twardziok S.O."/>
            <person name="Deal K.R."/>
            <person name="Huo N."/>
            <person name="Zhu T."/>
            <person name="Wang L."/>
            <person name="Wang Y."/>
            <person name="McGuire P.E."/>
            <person name="Liu S."/>
            <person name="Long H."/>
            <person name="Ramasamy R.K."/>
            <person name="Rodriguez J.C."/>
            <person name="Van S.L."/>
            <person name="Yuan L."/>
            <person name="Wang Z."/>
            <person name="Xia Z."/>
            <person name="Xiao L."/>
            <person name="Anderson O.D."/>
            <person name="Ouyang S."/>
            <person name="Liang Y."/>
            <person name="Zimin A.V."/>
            <person name="Pertea G."/>
            <person name="Qi P."/>
            <person name="Bennetzen J.L."/>
            <person name="Dai X."/>
            <person name="Dawson M.W."/>
            <person name="Muller H.G."/>
            <person name="Kugler K."/>
            <person name="Rivarola-Duarte L."/>
            <person name="Spannagl M."/>
            <person name="Mayer K.F.X."/>
            <person name="Lu F.H."/>
            <person name="Bevan M.W."/>
            <person name="Leroy P."/>
            <person name="Li P."/>
            <person name="You F.M."/>
            <person name="Sun Q."/>
            <person name="Liu Z."/>
            <person name="Lyons E."/>
            <person name="Wicker T."/>
            <person name="Salzberg S.L."/>
            <person name="Devos K.M."/>
            <person name="Dvorak J."/>
        </authorList>
    </citation>
    <scope>NUCLEOTIDE SEQUENCE [LARGE SCALE GENOMIC DNA]</scope>
    <source>
        <strain evidence="1">cv. AL8/78</strain>
    </source>
</reference>
<keyword evidence="2" id="KW-1185">Reference proteome</keyword>
<evidence type="ECO:0000313" key="2">
    <source>
        <dbReference type="Proteomes" id="UP000015105"/>
    </source>
</evidence>
<dbReference type="Proteomes" id="UP000015105">
    <property type="component" value="Chromosome 4D"/>
</dbReference>
<reference evidence="1" key="5">
    <citation type="journal article" date="2021" name="G3 (Bethesda)">
        <title>Aegilops tauschii genome assembly Aet v5.0 features greater sequence contiguity and improved annotation.</title>
        <authorList>
            <person name="Wang L."/>
            <person name="Zhu T."/>
            <person name="Rodriguez J.C."/>
            <person name="Deal K.R."/>
            <person name="Dubcovsky J."/>
            <person name="McGuire P.E."/>
            <person name="Lux T."/>
            <person name="Spannagl M."/>
            <person name="Mayer K.F.X."/>
            <person name="Baldrich P."/>
            <person name="Meyers B.C."/>
            <person name="Huo N."/>
            <person name="Gu Y.Q."/>
            <person name="Zhou H."/>
            <person name="Devos K.M."/>
            <person name="Bennetzen J.L."/>
            <person name="Unver T."/>
            <person name="Budak H."/>
            <person name="Gulick P.J."/>
            <person name="Galiba G."/>
            <person name="Kalapos B."/>
            <person name="Nelson D.R."/>
            <person name="Li P."/>
            <person name="You F.M."/>
            <person name="Luo M.C."/>
            <person name="Dvorak J."/>
        </authorList>
    </citation>
    <scope>NUCLEOTIDE SEQUENCE [LARGE SCALE GENOMIC DNA]</scope>
    <source>
        <strain evidence="1">cv. AL8/78</strain>
    </source>
</reference>
<dbReference type="AlphaFoldDB" id="A0A453IPD8"/>
<reference evidence="1" key="4">
    <citation type="submission" date="2019-03" db="UniProtKB">
        <authorList>
            <consortium name="EnsemblPlants"/>
        </authorList>
    </citation>
    <scope>IDENTIFICATION</scope>
</reference>
<sequence length="86" mass="9072">QKWNTVQVINGGLQHPENRSWYSDNCAVFFFLPQTATGSSCTPLCSHSATTPSSSPPAGSRCQEGLIQAATAGCALPRRPLPAAKV</sequence>
<evidence type="ECO:0000313" key="1">
    <source>
        <dbReference type="EnsemblPlants" id="AET4Gv20620900.1"/>
    </source>
</evidence>